<feature type="region of interest" description="Disordered" evidence="1">
    <location>
        <begin position="66"/>
        <end position="150"/>
    </location>
</feature>
<feature type="compositionally biased region" description="Basic residues" evidence="1">
    <location>
        <begin position="77"/>
        <end position="90"/>
    </location>
</feature>
<dbReference type="HOGENOM" id="CLU_1736384_0_0_2"/>
<dbReference type="EMBL" id="KE356561">
    <property type="protein sequence ID" value="ERG93609.1"/>
    <property type="molecule type" value="Genomic_DNA"/>
</dbReference>
<dbReference type="STRING" id="1238425.J07HQW2_00042"/>
<gene>
    <name evidence="2" type="ORF">J07HQW2_00042</name>
</gene>
<evidence type="ECO:0000313" key="2">
    <source>
        <dbReference type="EMBL" id="ERG93609.1"/>
    </source>
</evidence>
<dbReference type="Proteomes" id="UP000030710">
    <property type="component" value="Unassembled WGS sequence"/>
</dbReference>
<proteinExistence type="predicted"/>
<reference evidence="2 3" key="1">
    <citation type="journal article" date="2013" name="PLoS ONE">
        <title>Assembly-driven community genomics of a hypersaline microbial ecosystem.</title>
        <authorList>
            <person name="Podell S."/>
            <person name="Ugalde J.A."/>
            <person name="Narasingarao P."/>
            <person name="Banfield J.F."/>
            <person name="Heidelberg K.B."/>
            <person name="Allen E.E."/>
        </authorList>
    </citation>
    <scope>NUCLEOTIDE SEQUENCE [LARGE SCALE GENOMIC DNA]</scope>
    <source>
        <strain evidence="3">J07HQW2</strain>
    </source>
</reference>
<evidence type="ECO:0000256" key="1">
    <source>
        <dbReference type="SAM" id="MobiDB-lite"/>
    </source>
</evidence>
<dbReference type="AlphaFoldDB" id="U1MTK3"/>
<dbReference type="eggNOG" id="arCOG04816">
    <property type="taxonomic scope" value="Archaea"/>
</dbReference>
<evidence type="ECO:0000313" key="3">
    <source>
        <dbReference type="Proteomes" id="UP000030710"/>
    </source>
</evidence>
<sequence>MRAHARRFGMTDLEENVVHFPVPDVLPGFSFFDLEPSMESGRRREDAVQRKTDHYEEILKLVMGTDRYERATGPRLSLRHSSRHSSRHCSTRNTGVRMGSTERRRTTSPTDSSNTSSTSSGRPGHRTRTSATPHGRAMRRSRGRFDGSSS</sequence>
<organism evidence="2 3">
    <name type="scientific">Haloquadratum walsbyi J07HQW2</name>
    <dbReference type="NCBI Taxonomy" id="1238425"/>
    <lineage>
        <taxon>Archaea</taxon>
        <taxon>Methanobacteriati</taxon>
        <taxon>Methanobacteriota</taxon>
        <taxon>Stenosarchaea group</taxon>
        <taxon>Halobacteria</taxon>
        <taxon>Halobacteriales</taxon>
        <taxon>Haloferacaceae</taxon>
        <taxon>Haloquadratum</taxon>
    </lineage>
</organism>
<protein>
    <submittedName>
        <fullName evidence="2">Uncharacterized protein</fullName>
    </submittedName>
</protein>
<accession>U1MTK3</accession>
<name>U1MTK3_9EURY</name>
<feature type="compositionally biased region" description="Low complexity" evidence="1">
    <location>
        <begin position="107"/>
        <end position="122"/>
    </location>
</feature>